<dbReference type="Proteomes" id="UP000729402">
    <property type="component" value="Unassembled WGS sequence"/>
</dbReference>
<accession>A0A8J5RGC7</accession>
<dbReference type="AlphaFoldDB" id="A0A8J5RGC7"/>
<proteinExistence type="predicted"/>
<organism evidence="1 2">
    <name type="scientific">Zizania palustris</name>
    <name type="common">Northern wild rice</name>
    <dbReference type="NCBI Taxonomy" id="103762"/>
    <lineage>
        <taxon>Eukaryota</taxon>
        <taxon>Viridiplantae</taxon>
        <taxon>Streptophyta</taxon>
        <taxon>Embryophyta</taxon>
        <taxon>Tracheophyta</taxon>
        <taxon>Spermatophyta</taxon>
        <taxon>Magnoliopsida</taxon>
        <taxon>Liliopsida</taxon>
        <taxon>Poales</taxon>
        <taxon>Poaceae</taxon>
        <taxon>BOP clade</taxon>
        <taxon>Oryzoideae</taxon>
        <taxon>Oryzeae</taxon>
        <taxon>Zizaniinae</taxon>
        <taxon>Zizania</taxon>
    </lineage>
</organism>
<gene>
    <name evidence="1" type="ORF">GUJ93_ZPchr0009g728</name>
</gene>
<comment type="caution">
    <text evidence="1">The sequence shown here is derived from an EMBL/GenBank/DDBJ whole genome shotgun (WGS) entry which is preliminary data.</text>
</comment>
<evidence type="ECO:0000313" key="1">
    <source>
        <dbReference type="EMBL" id="KAG8048537.1"/>
    </source>
</evidence>
<dbReference type="EMBL" id="JAAALK010000289">
    <property type="protein sequence ID" value="KAG8048537.1"/>
    <property type="molecule type" value="Genomic_DNA"/>
</dbReference>
<reference evidence="1" key="2">
    <citation type="submission" date="2021-02" db="EMBL/GenBank/DDBJ databases">
        <authorList>
            <person name="Kimball J.A."/>
            <person name="Haas M.W."/>
            <person name="Macchietto M."/>
            <person name="Kono T."/>
            <person name="Duquette J."/>
            <person name="Shao M."/>
        </authorList>
    </citation>
    <scope>NUCLEOTIDE SEQUENCE</scope>
    <source>
        <tissue evidence="1">Fresh leaf tissue</tissue>
    </source>
</reference>
<sequence>MPAIRSALLPTQRPLRSHAGMEKAYLRRLMMAYDEMRAVSHGGAVAASDTTSPTNVAAWGLLVAASDTMSPTNVAAWGLPVREGRRRRACGHPCTESPSDPTEAEAEASTACAAAVAVACGWEER</sequence>
<name>A0A8J5RGC7_ZIZPA</name>
<protein>
    <submittedName>
        <fullName evidence="1">Uncharacterized protein</fullName>
    </submittedName>
</protein>
<reference evidence="1" key="1">
    <citation type="journal article" date="2021" name="bioRxiv">
        <title>Whole Genome Assembly and Annotation of Northern Wild Rice, Zizania palustris L., Supports a Whole Genome Duplication in the Zizania Genus.</title>
        <authorList>
            <person name="Haas M."/>
            <person name="Kono T."/>
            <person name="Macchietto M."/>
            <person name="Millas R."/>
            <person name="McGilp L."/>
            <person name="Shao M."/>
            <person name="Duquette J."/>
            <person name="Hirsch C.N."/>
            <person name="Kimball J."/>
        </authorList>
    </citation>
    <scope>NUCLEOTIDE SEQUENCE</scope>
    <source>
        <tissue evidence="1">Fresh leaf tissue</tissue>
    </source>
</reference>
<keyword evidence="2" id="KW-1185">Reference proteome</keyword>
<evidence type="ECO:0000313" key="2">
    <source>
        <dbReference type="Proteomes" id="UP000729402"/>
    </source>
</evidence>